<evidence type="ECO:0000259" key="11">
    <source>
        <dbReference type="SMART" id="SM01332"/>
    </source>
</evidence>
<dbReference type="SUPFAM" id="SSF47954">
    <property type="entry name" value="Cyclin-like"/>
    <property type="match status" value="2"/>
</dbReference>
<evidence type="ECO:0000256" key="7">
    <source>
        <dbReference type="ARBA" id="ARBA00023306"/>
    </source>
</evidence>
<keyword evidence="7" id="KW-0131">Cell cycle</keyword>
<evidence type="ECO:0000256" key="8">
    <source>
        <dbReference type="RuleBase" id="RU000383"/>
    </source>
</evidence>
<dbReference type="GeneTree" id="ENSGT00940000156934"/>
<keyword evidence="13" id="KW-1185">Reference proteome</keyword>
<dbReference type="InterPro" id="IPR006671">
    <property type="entry name" value="Cyclin_N"/>
</dbReference>
<evidence type="ECO:0000256" key="4">
    <source>
        <dbReference type="ARBA" id="ARBA00022618"/>
    </source>
</evidence>
<dbReference type="GO" id="GO:0005634">
    <property type="term" value="C:nucleus"/>
    <property type="evidence" value="ECO:0007669"/>
    <property type="project" value="UniProtKB-SubCell"/>
</dbReference>
<keyword evidence="6" id="KW-0539">Nucleus</keyword>
<keyword evidence="5 8" id="KW-0195">Cyclin</keyword>
<evidence type="ECO:0000256" key="9">
    <source>
        <dbReference type="SAM" id="MobiDB-lite"/>
    </source>
</evidence>
<evidence type="ECO:0000256" key="6">
    <source>
        <dbReference type="ARBA" id="ARBA00023242"/>
    </source>
</evidence>
<dbReference type="Gene3D" id="1.10.472.10">
    <property type="entry name" value="Cyclin-like"/>
    <property type="match status" value="2"/>
</dbReference>
<feature type="compositionally biased region" description="Polar residues" evidence="9">
    <location>
        <begin position="365"/>
        <end position="376"/>
    </location>
</feature>
<evidence type="ECO:0000256" key="1">
    <source>
        <dbReference type="ARBA" id="ARBA00004123"/>
    </source>
</evidence>
<dbReference type="PROSITE" id="PS00292">
    <property type="entry name" value="CYCLINS"/>
    <property type="match status" value="1"/>
</dbReference>
<evidence type="ECO:0000256" key="3">
    <source>
        <dbReference type="ARBA" id="ARBA00022553"/>
    </source>
</evidence>
<dbReference type="STRING" id="1676925.ENSPKIP00000019467"/>
<comment type="subcellular location">
    <subcellularLocation>
        <location evidence="1">Nucleus</location>
    </subcellularLocation>
</comment>
<reference evidence="12" key="1">
    <citation type="submission" date="2025-05" db="UniProtKB">
        <authorList>
            <consortium name="Ensembl"/>
        </authorList>
    </citation>
    <scope>IDENTIFICATION</scope>
</reference>
<proteinExistence type="inferred from homology"/>
<name>A0A3B3RMH7_9TELE</name>
<evidence type="ECO:0000256" key="2">
    <source>
        <dbReference type="ARBA" id="ARBA00007143"/>
    </source>
</evidence>
<evidence type="ECO:0000313" key="12">
    <source>
        <dbReference type="Ensembl" id="ENSPKIP00000019498.1"/>
    </source>
</evidence>
<dbReference type="SMART" id="SM01332">
    <property type="entry name" value="Cyclin_C"/>
    <property type="match status" value="1"/>
</dbReference>
<protein>
    <submittedName>
        <fullName evidence="12">Cyclin E2</fullName>
    </submittedName>
</protein>
<evidence type="ECO:0000256" key="5">
    <source>
        <dbReference type="ARBA" id="ARBA00023127"/>
    </source>
</evidence>
<dbReference type="OrthoDB" id="5590282at2759"/>
<evidence type="ECO:0000313" key="13">
    <source>
        <dbReference type="Proteomes" id="UP000261540"/>
    </source>
</evidence>
<keyword evidence="4" id="KW-0132">Cell division</keyword>
<feature type="domain" description="Cyclin-like" evidence="10">
    <location>
        <begin position="131"/>
        <end position="216"/>
    </location>
</feature>
<dbReference type="PANTHER" id="PTHR10177">
    <property type="entry name" value="CYCLINS"/>
    <property type="match status" value="1"/>
</dbReference>
<dbReference type="InterPro" id="IPR013763">
    <property type="entry name" value="Cyclin-like_dom"/>
</dbReference>
<dbReference type="GO" id="GO:0051301">
    <property type="term" value="P:cell division"/>
    <property type="evidence" value="ECO:0007669"/>
    <property type="project" value="UniProtKB-KW"/>
</dbReference>
<dbReference type="FunFam" id="1.10.472.10:FF:000024">
    <property type="entry name" value="G1/S-specific cyclin-E1"/>
    <property type="match status" value="1"/>
</dbReference>
<accession>A0A3B3RMH7</accession>
<dbReference type="Ensembl" id="ENSPKIT00000000062.1">
    <property type="protein sequence ID" value="ENSPKIP00000019467.1"/>
    <property type="gene ID" value="ENSPKIG00000004630.1"/>
</dbReference>
<organism evidence="12 13">
    <name type="scientific">Paramormyrops kingsleyae</name>
    <dbReference type="NCBI Taxonomy" id="1676925"/>
    <lineage>
        <taxon>Eukaryota</taxon>
        <taxon>Metazoa</taxon>
        <taxon>Chordata</taxon>
        <taxon>Craniata</taxon>
        <taxon>Vertebrata</taxon>
        <taxon>Euteleostomi</taxon>
        <taxon>Actinopterygii</taxon>
        <taxon>Neopterygii</taxon>
        <taxon>Teleostei</taxon>
        <taxon>Osteoglossocephala</taxon>
        <taxon>Osteoglossomorpha</taxon>
        <taxon>Osteoglossiformes</taxon>
        <taxon>Mormyridae</taxon>
        <taxon>Paramormyrops</taxon>
    </lineage>
</organism>
<evidence type="ECO:0000259" key="10">
    <source>
        <dbReference type="SMART" id="SM00385"/>
    </source>
</evidence>
<dbReference type="Proteomes" id="UP000261540">
    <property type="component" value="Unplaced"/>
</dbReference>
<dbReference type="SMART" id="SM00385">
    <property type="entry name" value="CYCLIN"/>
    <property type="match status" value="1"/>
</dbReference>
<comment type="similarity">
    <text evidence="2">Belongs to the cyclin family. Cyclin E subfamily.</text>
</comment>
<feature type="domain" description="Cyclin C-terminal" evidence="11">
    <location>
        <begin position="225"/>
        <end position="347"/>
    </location>
</feature>
<dbReference type="Pfam" id="PF02984">
    <property type="entry name" value="Cyclin_C"/>
    <property type="match status" value="1"/>
</dbReference>
<feature type="region of interest" description="Disordered" evidence="9">
    <location>
        <begin position="365"/>
        <end position="386"/>
    </location>
</feature>
<dbReference type="InterPro" id="IPR048258">
    <property type="entry name" value="Cyclins_cyclin-box"/>
</dbReference>
<sequence>MSRRSARLIAKGRNEAIQKVTRTRKRLLQCDRRQTGPATAETELFKIKGRCSTVNDLLPILTETPHKELEVSRYLSEVRNLSTSPLPCLSWASSEDVWIKMLNKDVKYVHDKSFVQRHPGLHPRMRSILLDWLMEVSEEHTLQRETFYLAQDLFDRFMLTQEAVDKTRLQLIGVTALFIASKLEEIYPPRLEELAYFTDGTCFEKEIQQMELILLKALNWEIRPETVISWLKLYVQVSSLKDDHRLLVPQFSPDTYVRITQLLDLCILDINSLGYQYGVLAAAALSHFTSFDVAQNASGLRPDVLADCVSWMLPFMRTVSESRGTRLKGFPTRSQEDGYNIQTHTDYLAMLRDVQKMQLETVSGLSPGAESTTLTPPKSAEKRSPH</sequence>
<dbReference type="InterPro" id="IPR004367">
    <property type="entry name" value="Cyclin_C-dom"/>
</dbReference>
<dbReference type="Ensembl" id="ENSPKIT00000000093.1">
    <property type="protein sequence ID" value="ENSPKIP00000019498.1"/>
    <property type="gene ID" value="ENSPKIG00000004630.1"/>
</dbReference>
<dbReference type="InterPro" id="IPR039361">
    <property type="entry name" value="Cyclin"/>
</dbReference>
<dbReference type="Pfam" id="PF00134">
    <property type="entry name" value="Cyclin_N"/>
    <property type="match status" value="1"/>
</dbReference>
<keyword evidence="3" id="KW-0597">Phosphoprotein</keyword>
<dbReference type="AlphaFoldDB" id="A0A3B3RMH7"/>
<dbReference type="InterPro" id="IPR036915">
    <property type="entry name" value="Cyclin-like_sf"/>
</dbReference>